<dbReference type="SUPFAM" id="SSF56112">
    <property type="entry name" value="Protein kinase-like (PK-like)"/>
    <property type="match status" value="1"/>
</dbReference>
<dbReference type="InterPro" id="IPR000719">
    <property type="entry name" value="Prot_kinase_dom"/>
</dbReference>
<reference evidence="6 7" key="1">
    <citation type="submission" date="2019-09" db="EMBL/GenBank/DDBJ databases">
        <title>Bird 10,000 Genomes (B10K) Project - Family phase.</title>
        <authorList>
            <person name="Zhang G."/>
        </authorList>
    </citation>
    <scope>NUCLEOTIDE SEQUENCE [LARGE SCALE GENOMIC DNA]</scope>
    <source>
        <strain evidence="6">B10K-DU-002-79</strain>
    </source>
</reference>
<dbReference type="InterPro" id="IPR011009">
    <property type="entry name" value="Kinase-like_dom_sf"/>
</dbReference>
<dbReference type="GO" id="GO:0004674">
    <property type="term" value="F:protein serine/threonine kinase activity"/>
    <property type="evidence" value="ECO:0007669"/>
    <property type="project" value="UniProtKB-EC"/>
</dbReference>
<dbReference type="Proteomes" id="UP000560066">
    <property type="component" value="Unassembled WGS sequence"/>
</dbReference>
<comment type="similarity">
    <text evidence="1">Belongs to the protein kinase superfamily. STE Ser/Thr protein kinase family. STE20 subfamily.</text>
</comment>
<evidence type="ECO:0000256" key="1">
    <source>
        <dbReference type="ARBA" id="ARBA00008874"/>
    </source>
</evidence>
<comment type="caution">
    <text evidence="6">The sequence shown here is derived from an EMBL/GenBank/DDBJ whole genome shotgun (WGS) entry which is preliminary data.</text>
</comment>
<keyword evidence="7" id="KW-1185">Reference proteome</keyword>
<dbReference type="PROSITE" id="PS50011">
    <property type="entry name" value="PROTEIN_KINASE_DOM"/>
    <property type="match status" value="1"/>
</dbReference>
<dbReference type="OrthoDB" id="2914378at2759"/>
<sequence>VAIKKINLEEGTSRELSINEIWIMRKNKNPNIVHYIDSYILDDELWLIMEYLDGGTLHDLICVGSLSENEIAVVSRE</sequence>
<keyword evidence="6" id="KW-0418">Kinase</keyword>
<gene>
    <name evidence="6" type="primary">Pak1_1</name>
    <name evidence="6" type="ORF">NEOCOR_R02512</name>
</gene>
<evidence type="ECO:0000313" key="6">
    <source>
        <dbReference type="EMBL" id="NXS08711.1"/>
    </source>
</evidence>
<dbReference type="AlphaFoldDB" id="A0A7L2RHE4"/>
<dbReference type="EMBL" id="VYZS01043750">
    <property type="protein sequence ID" value="NXS08711.1"/>
    <property type="molecule type" value="Genomic_DNA"/>
</dbReference>
<dbReference type="PANTHER" id="PTHR45832:SF22">
    <property type="entry name" value="SERINE_THREONINE-PROTEIN KINASE SAMKA-RELATED"/>
    <property type="match status" value="1"/>
</dbReference>
<proteinExistence type="inferred from homology"/>
<dbReference type="InterPro" id="IPR051931">
    <property type="entry name" value="PAK3-like"/>
</dbReference>
<keyword evidence="3" id="KW-0547">Nucleotide-binding</keyword>
<dbReference type="GO" id="GO:0005524">
    <property type="term" value="F:ATP binding"/>
    <property type="evidence" value="ECO:0007669"/>
    <property type="project" value="UniProtKB-KW"/>
</dbReference>
<dbReference type="Pfam" id="PF00069">
    <property type="entry name" value="Pkinase"/>
    <property type="match status" value="1"/>
</dbReference>
<evidence type="ECO:0000256" key="4">
    <source>
        <dbReference type="ARBA" id="ARBA00022840"/>
    </source>
</evidence>
<feature type="non-terminal residue" evidence="6">
    <location>
        <position position="77"/>
    </location>
</feature>
<dbReference type="Gene3D" id="3.30.200.20">
    <property type="entry name" value="Phosphorylase Kinase, domain 1"/>
    <property type="match status" value="1"/>
</dbReference>
<feature type="non-terminal residue" evidence="6">
    <location>
        <position position="1"/>
    </location>
</feature>
<evidence type="ECO:0000256" key="3">
    <source>
        <dbReference type="ARBA" id="ARBA00022741"/>
    </source>
</evidence>
<keyword evidence="4" id="KW-0067">ATP-binding</keyword>
<protein>
    <recommendedName>
        <fullName evidence="2">non-specific serine/threonine protein kinase</fullName>
        <ecNumber evidence="2">2.7.11.1</ecNumber>
    </recommendedName>
</protein>
<name>A0A7L2RHE4_9PASS</name>
<evidence type="ECO:0000256" key="2">
    <source>
        <dbReference type="ARBA" id="ARBA00012513"/>
    </source>
</evidence>
<accession>A0A7L2RHE4</accession>
<dbReference type="EC" id="2.7.11.1" evidence="2"/>
<keyword evidence="6" id="KW-0808">Transferase</keyword>
<organism evidence="6 7">
    <name type="scientific">Neodrepanis coruscans</name>
    <name type="common">wattled asity</name>
    <dbReference type="NCBI Taxonomy" id="254563"/>
    <lineage>
        <taxon>Eukaryota</taxon>
        <taxon>Metazoa</taxon>
        <taxon>Chordata</taxon>
        <taxon>Craniata</taxon>
        <taxon>Vertebrata</taxon>
        <taxon>Euteleostomi</taxon>
        <taxon>Archelosauria</taxon>
        <taxon>Archosauria</taxon>
        <taxon>Dinosauria</taxon>
        <taxon>Saurischia</taxon>
        <taxon>Theropoda</taxon>
        <taxon>Coelurosauria</taxon>
        <taxon>Aves</taxon>
        <taxon>Neognathae</taxon>
        <taxon>Neoaves</taxon>
        <taxon>Telluraves</taxon>
        <taxon>Australaves</taxon>
        <taxon>Passeriformes</taxon>
        <taxon>Philepittidae</taxon>
        <taxon>Neodrepanis</taxon>
    </lineage>
</organism>
<dbReference type="PANTHER" id="PTHR45832">
    <property type="entry name" value="SERINE/THREONINE-PROTEIN KINASE SAMKA-RELATED-RELATED"/>
    <property type="match status" value="1"/>
</dbReference>
<evidence type="ECO:0000313" key="7">
    <source>
        <dbReference type="Proteomes" id="UP000560066"/>
    </source>
</evidence>
<feature type="domain" description="Protein kinase" evidence="5">
    <location>
        <begin position="1"/>
        <end position="77"/>
    </location>
</feature>
<evidence type="ECO:0000259" key="5">
    <source>
        <dbReference type="PROSITE" id="PS50011"/>
    </source>
</evidence>